<dbReference type="Gene3D" id="1.20.5.100">
    <property type="entry name" value="Cytochrome c1, transmembrane anchor, C-terminal"/>
    <property type="match status" value="1"/>
</dbReference>
<dbReference type="PRINTS" id="PR00603">
    <property type="entry name" value="CYTOCHROMEC1"/>
</dbReference>
<evidence type="ECO:0000256" key="5">
    <source>
        <dbReference type="ARBA" id="ARBA00022989"/>
    </source>
</evidence>
<dbReference type="Gene3D" id="1.10.760.10">
    <property type="entry name" value="Cytochrome c-like domain"/>
    <property type="match status" value="1"/>
</dbReference>
<feature type="binding site" description="covalent" evidence="8">
    <location>
        <position position="54"/>
    </location>
    <ligand>
        <name>heme c</name>
        <dbReference type="ChEBI" id="CHEBI:61717"/>
    </ligand>
</feature>
<protein>
    <submittedName>
        <fullName evidence="12">Ubiquinol-cytochrome c reductase cytochrome c1 subunit</fullName>
    </submittedName>
</protein>
<dbReference type="Pfam" id="PF02167">
    <property type="entry name" value="Cytochrom_C1"/>
    <property type="match status" value="1"/>
</dbReference>
<dbReference type="STRING" id="44576.SAMN05421881_10586"/>
<dbReference type="InterPro" id="IPR002326">
    <property type="entry name" value="Cyt_c1"/>
</dbReference>
<reference evidence="12 13" key="1">
    <citation type="submission" date="2016-10" db="EMBL/GenBank/DDBJ databases">
        <authorList>
            <person name="de Groot N.N."/>
        </authorList>
    </citation>
    <scope>NUCLEOTIDE SEQUENCE [LARGE SCALE GENOMIC DNA]</scope>
    <source>
        <strain evidence="12 13">Nm1</strain>
    </source>
</reference>
<dbReference type="OrthoDB" id="9798864at2"/>
<dbReference type="EMBL" id="FNOY01000058">
    <property type="protein sequence ID" value="SDY73675.1"/>
    <property type="molecule type" value="Genomic_DNA"/>
</dbReference>
<feature type="chain" id="PRO_5011439106" evidence="10">
    <location>
        <begin position="21"/>
        <end position="243"/>
    </location>
</feature>
<gene>
    <name evidence="12" type="ORF">SAMN05421881_10586</name>
</gene>
<evidence type="ECO:0000256" key="7">
    <source>
        <dbReference type="ARBA" id="ARBA00023136"/>
    </source>
</evidence>
<evidence type="ECO:0000256" key="9">
    <source>
        <dbReference type="SAM" id="Phobius"/>
    </source>
</evidence>
<sequence>MRTMKILLFIALLVPFAAHSGGSDLVLDKAPIDTSDHASLQRGAKSFVEYCLTCHGASFMRYNRHRDIGMNEDDIRSQLIHTGQKTGGLMESAMKKKEAEEWFGVVPPDLSVIARARGADWLYTYLRTFYRDSTTYSGWNNLTFDKVAMPHVLHQLQGQQVLKAEQKSGSTGSAMSNLEIAVPGLMTKAEYDSFVADLVNYMVYLGEPHAAHRKELGTMVILFLIGMLGLTYLLYKEYWRDIH</sequence>
<organism evidence="12 13">
    <name type="scientific">Nitrosomonas halophila</name>
    <dbReference type="NCBI Taxonomy" id="44576"/>
    <lineage>
        <taxon>Bacteria</taxon>
        <taxon>Pseudomonadati</taxon>
        <taxon>Pseudomonadota</taxon>
        <taxon>Betaproteobacteria</taxon>
        <taxon>Nitrosomonadales</taxon>
        <taxon>Nitrosomonadaceae</taxon>
        <taxon>Nitrosomonas</taxon>
    </lineage>
</organism>
<keyword evidence="3 9" id="KW-0812">Transmembrane</keyword>
<dbReference type="InterPro" id="IPR036909">
    <property type="entry name" value="Cyt_c-like_dom_sf"/>
</dbReference>
<dbReference type="PANTHER" id="PTHR10266">
    <property type="entry name" value="CYTOCHROME C1"/>
    <property type="match status" value="1"/>
</dbReference>
<proteinExistence type="predicted"/>
<feature type="binding site" description="covalent" evidence="8">
    <location>
        <position position="55"/>
    </location>
    <ligand>
        <name>heme c</name>
        <dbReference type="ChEBI" id="CHEBI:61717"/>
    </ligand>
</feature>
<keyword evidence="4 8" id="KW-0479">Metal-binding</keyword>
<evidence type="ECO:0000256" key="1">
    <source>
        <dbReference type="ARBA" id="ARBA00004370"/>
    </source>
</evidence>
<keyword evidence="2 8" id="KW-0349">Heme</keyword>
<keyword evidence="5 9" id="KW-1133">Transmembrane helix</keyword>
<evidence type="ECO:0000256" key="8">
    <source>
        <dbReference type="PIRSR" id="PIRSR602326-1"/>
    </source>
</evidence>
<comment type="subcellular location">
    <subcellularLocation>
        <location evidence="1">Membrane</location>
    </subcellularLocation>
</comment>
<dbReference type="PANTHER" id="PTHR10266:SF3">
    <property type="entry name" value="CYTOCHROME C1, HEME PROTEIN, MITOCHONDRIAL"/>
    <property type="match status" value="1"/>
</dbReference>
<keyword evidence="7 9" id="KW-0472">Membrane</keyword>
<keyword evidence="10" id="KW-0732">Signal</keyword>
<feature type="domain" description="Cytochrome c" evidence="11">
    <location>
        <begin position="38"/>
        <end position="202"/>
    </location>
</feature>
<dbReference type="Proteomes" id="UP000198640">
    <property type="component" value="Unassembled WGS sequence"/>
</dbReference>
<evidence type="ECO:0000256" key="2">
    <source>
        <dbReference type="ARBA" id="ARBA00022617"/>
    </source>
</evidence>
<accession>A0A1H3MCD1</accession>
<evidence type="ECO:0000256" key="3">
    <source>
        <dbReference type="ARBA" id="ARBA00022692"/>
    </source>
</evidence>
<dbReference type="RefSeq" id="WP_090415284.1">
    <property type="nucleotide sequence ID" value="NZ_FNOY01000058.1"/>
</dbReference>
<keyword evidence="13" id="KW-1185">Reference proteome</keyword>
<dbReference type="SUPFAM" id="SSF46626">
    <property type="entry name" value="Cytochrome c"/>
    <property type="match status" value="1"/>
</dbReference>
<dbReference type="GO" id="GO:0046872">
    <property type="term" value="F:metal ion binding"/>
    <property type="evidence" value="ECO:0007669"/>
    <property type="project" value="UniProtKB-KW"/>
</dbReference>
<keyword evidence="6 8" id="KW-0408">Iron</keyword>
<dbReference type="GO" id="GO:0009055">
    <property type="term" value="F:electron transfer activity"/>
    <property type="evidence" value="ECO:0007669"/>
    <property type="project" value="InterPro"/>
</dbReference>
<feature type="signal peptide" evidence="10">
    <location>
        <begin position="1"/>
        <end position="20"/>
    </location>
</feature>
<dbReference type="GO" id="GO:0020037">
    <property type="term" value="F:heme binding"/>
    <property type="evidence" value="ECO:0007669"/>
    <property type="project" value="InterPro"/>
</dbReference>
<name>A0A1H3MCD1_9PROT</name>
<evidence type="ECO:0000313" key="13">
    <source>
        <dbReference type="Proteomes" id="UP000198640"/>
    </source>
</evidence>
<feature type="binding site" description="covalent" evidence="8">
    <location>
        <position position="51"/>
    </location>
    <ligand>
        <name>heme c</name>
        <dbReference type="ChEBI" id="CHEBI:61717"/>
    </ligand>
</feature>
<dbReference type="InterPro" id="IPR009056">
    <property type="entry name" value="Cyt_c-like_dom"/>
</dbReference>
<dbReference type="GO" id="GO:0016020">
    <property type="term" value="C:membrane"/>
    <property type="evidence" value="ECO:0007669"/>
    <property type="project" value="UniProtKB-SubCell"/>
</dbReference>
<evidence type="ECO:0000259" key="11">
    <source>
        <dbReference type="PROSITE" id="PS51007"/>
    </source>
</evidence>
<comment type="cofactor">
    <cofactor evidence="8">
        <name>heme c</name>
        <dbReference type="ChEBI" id="CHEBI:61717"/>
    </cofactor>
    <text evidence="8">Binds 1 heme c group covalently per subunit.</text>
</comment>
<evidence type="ECO:0000313" key="12">
    <source>
        <dbReference type="EMBL" id="SDY73675.1"/>
    </source>
</evidence>
<evidence type="ECO:0000256" key="4">
    <source>
        <dbReference type="ARBA" id="ARBA00022723"/>
    </source>
</evidence>
<evidence type="ECO:0000256" key="6">
    <source>
        <dbReference type="ARBA" id="ARBA00023004"/>
    </source>
</evidence>
<dbReference type="AlphaFoldDB" id="A0A1H3MCD1"/>
<feature type="transmembrane region" description="Helical" evidence="9">
    <location>
        <begin position="216"/>
        <end position="235"/>
    </location>
</feature>
<evidence type="ECO:0000256" key="10">
    <source>
        <dbReference type="SAM" id="SignalP"/>
    </source>
</evidence>
<dbReference type="PROSITE" id="PS51007">
    <property type="entry name" value="CYTC"/>
    <property type="match status" value="1"/>
</dbReference>